<comment type="caution">
    <text evidence="11">The sequence shown here is derived from an EMBL/GenBank/DDBJ whole genome shotgun (WGS) entry which is preliminary data.</text>
</comment>
<comment type="cofactor">
    <cofactor evidence="10">
        <name>Zn(2+)</name>
        <dbReference type="ChEBI" id="CHEBI:29105"/>
    </cofactor>
    <cofactor evidence="10">
        <name>Mg(2+)</name>
        <dbReference type="ChEBI" id="CHEBI:18420"/>
    </cofactor>
    <cofactor evidence="10">
        <name>Co(2+)</name>
        <dbReference type="ChEBI" id="CHEBI:48828"/>
    </cofactor>
    <text evidence="10">Binds 1 divalent metal cation per subunit. Can use ions such as Zn(2+), Mg(2+) or Co(2+).</text>
</comment>
<keyword evidence="12" id="KW-1185">Reference proteome</keyword>
<keyword evidence="2 10" id="KW-0479">Metal-binding</keyword>
<dbReference type="Proteomes" id="UP001178148">
    <property type="component" value="Unassembled WGS sequence"/>
</dbReference>
<comment type="function">
    <text evidence="10">Catalyzes the NAD(P)-dependent oxidation of 4-(phosphooxy)-L-threonine (HTP) into 2-amino-3-oxo-4-(phosphooxy)butyric acid which spontaneously decarboxylates to form 3-amino-2-oxopropyl phosphate (AHAP).</text>
</comment>
<feature type="binding site" evidence="10">
    <location>
        <position position="138"/>
    </location>
    <ligand>
        <name>substrate</name>
    </ligand>
</feature>
<dbReference type="NCBIfam" id="TIGR00557">
    <property type="entry name" value="pdxA"/>
    <property type="match status" value="1"/>
</dbReference>
<dbReference type="EMBL" id="JASXSV010000005">
    <property type="protein sequence ID" value="MDP0588560.1"/>
    <property type="molecule type" value="Genomic_DNA"/>
</dbReference>
<evidence type="ECO:0000256" key="5">
    <source>
        <dbReference type="ARBA" id="ARBA00022857"/>
    </source>
</evidence>
<feature type="binding site" evidence="10">
    <location>
        <position position="283"/>
    </location>
    <ligand>
        <name>substrate</name>
    </ligand>
</feature>
<dbReference type="GO" id="GO:0005737">
    <property type="term" value="C:cytoplasm"/>
    <property type="evidence" value="ECO:0007669"/>
    <property type="project" value="UniProtKB-SubCell"/>
</dbReference>
<dbReference type="GO" id="GO:0051287">
    <property type="term" value="F:NAD binding"/>
    <property type="evidence" value="ECO:0007669"/>
    <property type="project" value="InterPro"/>
</dbReference>
<reference evidence="11 12" key="1">
    <citation type="journal article" date="2023" name="bioRxiv">
        <title>An intranuclear bacterial parasite of deep-sea mussels expresses apoptosis inhibitors acquired from its host.</title>
        <authorList>
            <person name="Gonzalez Porras M.A."/>
            <person name="Assie A."/>
            <person name="Tietjen M."/>
            <person name="Violette M."/>
            <person name="Kleiner M."/>
            <person name="Gruber-Vodicka H."/>
            <person name="Dubilier N."/>
            <person name="Leisch N."/>
        </authorList>
    </citation>
    <scope>NUCLEOTIDE SEQUENCE [LARGE SCALE GENOMIC DNA]</scope>
    <source>
        <strain evidence="11">IAP13</strain>
    </source>
</reference>
<organism evidence="11 12">
    <name type="scientific">Candidatus Endonucleibacter bathymodioli</name>
    <dbReference type="NCBI Taxonomy" id="539814"/>
    <lineage>
        <taxon>Bacteria</taxon>
        <taxon>Pseudomonadati</taxon>
        <taxon>Pseudomonadota</taxon>
        <taxon>Gammaproteobacteria</taxon>
        <taxon>Oceanospirillales</taxon>
        <taxon>Endozoicomonadaceae</taxon>
        <taxon>Candidatus Endonucleibacter</taxon>
    </lineage>
</organism>
<dbReference type="AlphaFoldDB" id="A0AA90NSL3"/>
<evidence type="ECO:0000256" key="3">
    <source>
        <dbReference type="ARBA" id="ARBA00022833"/>
    </source>
</evidence>
<feature type="binding site" evidence="10">
    <location>
        <position position="274"/>
    </location>
    <ligand>
        <name>substrate</name>
    </ligand>
</feature>
<protein>
    <recommendedName>
        <fullName evidence="10">4-hydroxythreonine-4-phosphate dehydrogenase</fullName>
        <ecNumber evidence="10">1.1.1.262</ecNumber>
    </recommendedName>
    <alternativeName>
        <fullName evidence="10">4-(phosphohydroxy)-L-threonine dehydrogenase</fullName>
    </alternativeName>
</protein>
<dbReference type="GO" id="GO:0008615">
    <property type="term" value="P:pyridoxine biosynthetic process"/>
    <property type="evidence" value="ECO:0007669"/>
    <property type="project" value="UniProtKB-UniRule"/>
</dbReference>
<keyword evidence="8 10" id="KW-0664">Pyridoxine biosynthesis</keyword>
<dbReference type="HAMAP" id="MF_00536">
    <property type="entry name" value="PdxA"/>
    <property type="match status" value="1"/>
</dbReference>
<evidence type="ECO:0000256" key="2">
    <source>
        <dbReference type="ARBA" id="ARBA00022723"/>
    </source>
</evidence>
<comment type="pathway">
    <text evidence="10">Cofactor biosynthesis; pyridoxine 5'-phosphate biosynthesis; pyridoxine 5'-phosphate from D-erythrose 4-phosphate: step 4/5.</text>
</comment>
<comment type="subcellular location">
    <subcellularLocation>
        <location evidence="10">Cytoplasm</location>
    </subcellularLocation>
</comment>
<comment type="miscellaneous">
    <text evidence="10">The active site is located at the dimer interface.</text>
</comment>
<dbReference type="Gene3D" id="3.40.718.10">
    <property type="entry name" value="Isopropylmalate Dehydrogenase"/>
    <property type="match status" value="1"/>
</dbReference>
<dbReference type="PANTHER" id="PTHR30004:SF5">
    <property type="entry name" value="4-HYDROXYTHREONINE-4-PHOSPHATE DEHYDROGENASE"/>
    <property type="match status" value="1"/>
</dbReference>
<keyword evidence="9 10" id="KW-0170">Cobalt</keyword>
<evidence type="ECO:0000256" key="10">
    <source>
        <dbReference type="HAMAP-Rule" id="MF_00536"/>
    </source>
</evidence>
<keyword evidence="7 10" id="KW-0520">NAD</keyword>
<evidence type="ECO:0000256" key="8">
    <source>
        <dbReference type="ARBA" id="ARBA00023096"/>
    </source>
</evidence>
<dbReference type="GO" id="GO:0042823">
    <property type="term" value="P:pyridoxal phosphate biosynthetic process"/>
    <property type="evidence" value="ECO:0007669"/>
    <property type="project" value="UniProtKB-UniRule"/>
</dbReference>
<keyword evidence="1 10" id="KW-0963">Cytoplasm</keyword>
<evidence type="ECO:0000313" key="11">
    <source>
        <dbReference type="EMBL" id="MDP0588560.1"/>
    </source>
</evidence>
<dbReference type="Pfam" id="PF04166">
    <property type="entry name" value="PdxA"/>
    <property type="match status" value="1"/>
</dbReference>
<dbReference type="GO" id="GO:0000287">
    <property type="term" value="F:magnesium ion binding"/>
    <property type="evidence" value="ECO:0007669"/>
    <property type="project" value="UniProtKB-UniRule"/>
</dbReference>
<keyword evidence="6 10" id="KW-0560">Oxidoreductase</keyword>
<evidence type="ECO:0000256" key="1">
    <source>
        <dbReference type="ARBA" id="ARBA00022490"/>
    </source>
</evidence>
<keyword evidence="4 10" id="KW-0460">Magnesium</keyword>
<evidence type="ECO:0000256" key="9">
    <source>
        <dbReference type="ARBA" id="ARBA00023285"/>
    </source>
</evidence>
<dbReference type="GO" id="GO:0050897">
    <property type="term" value="F:cobalt ion binding"/>
    <property type="evidence" value="ECO:0007669"/>
    <property type="project" value="UniProtKB-UniRule"/>
</dbReference>
<feature type="binding site" evidence="10">
    <location>
        <position position="292"/>
    </location>
    <ligand>
        <name>substrate</name>
    </ligand>
</feature>
<feature type="binding site" evidence="10">
    <location>
        <position position="166"/>
    </location>
    <ligand>
        <name>a divalent metal cation</name>
        <dbReference type="ChEBI" id="CHEBI:60240"/>
        <note>ligand shared between dimeric partners</note>
    </ligand>
</feature>
<evidence type="ECO:0000313" key="12">
    <source>
        <dbReference type="Proteomes" id="UP001178148"/>
    </source>
</evidence>
<accession>A0AA90NSL3</accession>
<name>A0AA90NSL3_9GAMM</name>
<dbReference type="EC" id="1.1.1.262" evidence="10"/>
<feature type="binding site" evidence="10">
    <location>
        <position position="266"/>
    </location>
    <ligand>
        <name>a divalent metal cation</name>
        <dbReference type="ChEBI" id="CHEBI:60240"/>
        <note>ligand shared between dimeric partners</note>
    </ligand>
</feature>
<feature type="binding site" evidence="10">
    <location>
        <position position="137"/>
    </location>
    <ligand>
        <name>substrate</name>
    </ligand>
</feature>
<gene>
    <name evidence="10 11" type="primary">pdxA</name>
    <name evidence="11" type="ORF">QS748_04965</name>
</gene>
<dbReference type="GO" id="GO:0008270">
    <property type="term" value="F:zinc ion binding"/>
    <property type="evidence" value="ECO:0007669"/>
    <property type="project" value="UniProtKB-UniRule"/>
</dbReference>
<dbReference type="InterPro" id="IPR037510">
    <property type="entry name" value="PdxA"/>
</dbReference>
<keyword evidence="5 10" id="KW-0521">NADP</keyword>
<comment type="similarity">
    <text evidence="10">Belongs to the PdxA family.</text>
</comment>
<comment type="subunit">
    <text evidence="10">Homodimer.</text>
</comment>
<keyword evidence="3 10" id="KW-0862">Zinc</keyword>
<evidence type="ECO:0000256" key="4">
    <source>
        <dbReference type="ARBA" id="ARBA00022842"/>
    </source>
</evidence>
<feature type="binding site" evidence="10">
    <location>
        <position position="211"/>
    </location>
    <ligand>
        <name>a divalent metal cation</name>
        <dbReference type="ChEBI" id="CHEBI:60240"/>
        <note>ligand shared between dimeric partners</note>
    </ligand>
</feature>
<comment type="catalytic activity">
    <reaction evidence="10">
        <text>4-(phosphooxy)-L-threonine + NAD(+) = 3-amino-2-oxopropyl phosphate + CO2 + NADH</text>
        <dbReference type="Rhea" id="RHEA:32275"/>
        <dbReference type="ChEBI" id="CHEBI:16526"/>
        <dbReference type="ChEBI" id="CHEBI:57279"/>
        <dbReference type="ChEBI" id="CHEBI:57540"/>
        <dbReference type="ChEBI" id="CHEBI:57945"/>
        <dbReference type="ChEBI" id="CHEBI:58452"/>
        <dbReference type="EC" id="1.1.1.262"/>
    </reaction>
</comment>
<dbReference type="PANTHER" id="PTHR30004">
    <property type="entry name" value="4-HYDROXYTHREONINE-4-PHOSPHATE DEHYDROGENASE"/>
    <property type="match status" value="1"/>
</dbReference>
<dbReference type="GO" id="GO:0050570">
    <property type="term" value="F:4-hydroxythreonine-4-phosphate dehydrogenase activity"/>
    <property type="evidence" value="ECO:0007669"/>
    <property type="project" value="UniProtKB-UniRule"/>
</dbReference>
<evidence type="ECO:0000256" key="7">
    <source>
        <dbReference type="ARBA" id="ARBA00023027"/>
    </source>
</evidence>
<dbReference type="SUPFAM" id="SSF53659">
    <property type="entry name" value="Isocitrate/Isopropylmalate dehydrogenase-like"/>
    <property type="match status" value="1"/>
</dbReference>
<dbReference type="InterPro" id="IPR005255">
    <property type="entry name" value="PdxA_fam"/>
</dbReference>
<sequence length="336" mass="35897">MKSSILPRLAITAGEPAGIGPDICLMMAQEKFDAQLVIIADPELLADRAEQLDLRVHFTQFNPDFTTPTIPGELLIHPVALNSPCKAGQADPANSHYVIKTLKIAVQGCLSGLFNGMITTPVNKQIINEAGVSFRGHTEFLAEQTGEKVVMMLVTEGLRVALATTHLPLSQVPDAITRSSLTEVLQILNNDLQNKFSISAPQILVSALNPHAGEGGYLGMEEIEIISPVIRALNSQGMHLVGPLPADTLFCPDNIKKCDAVLAMYHDQGLPVLKYKSFGNAVNITLGLPIIRTSVDHGTAFNLAGSGKANNGSLIAATNIAIKMITTKQIRNAGKL</sequence>
<evidence type="ECO:0000256" key="6">
    <source>
        <dbReference type="ARBA" id="ARBA00023002"/>
    </source>
</evidence>
<proteinExistence type="inferred from homology"/>